<proteinExistence type="inferred from homology"/>
<keyword evidence="7" id="KW-1278">Translocase</keyword>
<protein>
    <submittedName>
        <fullName evidence="12">Cation-translocating P-type ATPase</fullName>
    </submittedName>
</protein>
<dbReference type="PANTHER" id="PTHR43520:SF8">
    <property type="entry name" value="P-TYPE CU(+) TRANSPORTER"/>
    <property type="match status" value="1"/>
</dbReference>
<keyword evidence="10" id="KW-1003">Cell membrane</keyword>
<keyword evidence="5 10" id="KW-0547">Nucleotide-binding</keyword>
<evidence type="ECO:0000256" key="4">
    <source>
        <dbReference type="ARBA" id="ARBA00022723"/>
    </source>
</evidence>
<name>A0ABT3BMH8_9BACT</name>
<evidence type="ECO:0000256" key="7">
    <source>
        <dbReference type="ARBA" id="ARBA00022967"/>
    </source>
</evidence>
<feature type="transmembrane region" description="Helical" evidence="10">
    <location>
        <begin position="280"/>
        <end position="305"/>
    </location>
</feature>
<keyword evidence="4 10" id="KW-0479">Metal-binding</keyword>
<sequence length="711" mass="79600">MFKNIKNKINSWSPAKKLYVKELSIALSALIISLPLMIFEILFMFSSHNVMGVKGFLIYNWIIFCLSSFVIFGLGYRFYRDAFYEVFKWKKIGSNLLVFVSTFVAYIYSLYALINNQIHYAIKTMGFFETACMIVATMLVGGLVNARIKLKANQDLSKLNELDIKMYNAYDETTKTHTKKVVFAGKVNELVFVPKGGIIPFDGQLLSDFADVDESSLTGEARPILKAKGHELIAGSINLGEGFIFKITKKYLDSTIHKILSKISDIEKAKPKVQKIADKLAIWFTPLIIAMAILSFVLQVCIPSIQMWDVYFFNTHQVAIGDNIDPHLITLDGLIVDYDKAVHVAISVLVVSCPCAFGIAIPLAVLIGSAKAARNGIVFNDVQIFEKIKKVTAVAFDKTGTLTTGVLKVQKIYGDKQYLPLIYQLENVSLHPLAKSFIAYCLQNNIIIADQSVEIQERAGVGIIANNGQDQYILTNKKYLLDHGYDFNELEISKINEPEDELVSAVYLAVNNVVKTMITFSDEIRQDAYEAIQILKTYKIKTYVISGDNKKTVQRLAKELQIDEYYAEVKPEEKAAIIEKIQKQKEIVMFVGDGINDLLALKQADLAIATGSENQAANAVSDVNLINQDIINIAKLIKITKQTRLFILLNLLWAFGYNLLFIPLAVLGIIPPFISILIMTTSDIAVVGNSIVFKSLPLKMHKDKQIKSKLL</sequence>
<keyword evidence="13" id="KW-1185">Reference proteome</keyword>
<dbReference type="PRINTS" id="PR00119">
    <property type="entry name" value="CATATPASE"/>
</dbReference>
<feature type="transmembrane region" description="Helical" evidence="10">
    <location>
        <begin position="645"/>
        <end position="667"/>
    </location>
</feature>
<dbReference type="InterPro" id="IPR008250">
    <property type="entry name" value="ATPase_P-typ_transduc_dom_A_sf"/>
</dbReference>
<keyword evidence="3 10" id="KW-0812">Transmembrane</keyword>
<dbReference type="InterPro" id="IPR001757">
    <property type="entry name" value="P_typ_ATPase"/>
</dbReference>
<dbReference type="PANTHER" id="PTHR43520">
    <property type="entry name" value="ATP7, ISOFORM B"/>
    <property type="match status" value="1"/>
</dbReference>
<dbReference type="InterPro" id="IPR023299">
    <property type="entry name" value="ATPase_P-typ_cyto_dom_N"/>
</dbReference>
<dbReference type="InterPro" id="IPR023214">
    <property type="entry name" value="HAD_sf"/>
</dbReference>
<dbReference type="Proteomes" id="UP001208245">
    <property type="component" value="Unassembled WGS sequence"/>
</dbReference>
<evidence type="ECO:0000256" key="9">
    <source>
        <dbReference type="ARBA" id="ARBA00023136"/>
    </source>
</evidence>
<dbReference type="RefSeq" id="WP_263821764.1">
    <property type="nucleotide sequence ID" value="NZ_JAOXHL010000001.1"/>
</dbReference>
<keyword evidence="8 10" id="KW-1133">Transmembrane helix</keyword>
<dbReference type="SUPFAM" id="SSF81653">
    <property type="entry name" value="Calcium ATPase, transduction domain A"/>
    <property type="match status" value="1"/>
</dbReference>
<dbReference type="InterPro" id="IPR023298">
    <property type="entry name" value="ATPase_P-typ_TM_dom_sf"/>
</dbReference>
<comment type="caution">
    <text evidence="12">The sequence shown here is derived from an EMBL/GenBank/DDBJ whole genome shotgun (WGS) entry which is preliminary data.</text>
</comment>
<dbReference type="Pfam" id="PF00702">
    <property type="entry name" value="Hydrolase"/>
    <property type="match status" value="1"/>
</dbReference>
<dbReference type="SUPFAM" id="SSF81660">
    <property type="entry name" value="Metal cation-transporting ATPase, ATP-binding domain N"/>
    <property type="match status" value="1"/>
</dbReference>
<keyword evidence="9 10" id="KW-0472">Membrane</keyword>
<dbReference type="SFLD" id="SFLDS00003">
    <property type="entry name" value="Haloacid_Dehalogenase"/>
    <property type="match status" value="1"/>
</dbReference>
<evidence type="ECO:0000256" key="5">
    <source>
        <dbReference type="ARBA" id="ARBA00022741"/>
    </source>
</evidence>
<feature type="transmembrane region" description="Helical" evidence="10">
    <location>
        <begin position="23"/>
        <end position="45"/>
    </location>
</feature>
<reference evidence="12 13" key="1">
    <citation type="journal article" date="2020" name="Int. J. Syst. Evol. Microbiol.">
        <title>Ureaplasma miroungigenitalium sp. nov. isolated from northern elephant seals (Mirounga angustirostris) and Ureaplasma zalophigenitalium sp. nov. isolated from California sea lions (Zalophus californianus).</title>
        <authorList>
            <person name="Volokhov D.V."/>
            <person name="Gulland F.M."/>
            <person name="Gao Y."/>
            <person name="Chizhikov V.E."/>
        </authorList>
    </citation>
    <scope>NUCLEOTIDE SEQUENCE [LARGE SCALE GENOMIC DNA]</scope>
    <source>
        <strain evidence="12 13">ES3182-GEN</strain>
    </source>
</reference>
<dbReference type="PROSITE" id="PS00154">
    <property type="entry name" value="ATPASE_E1_E2"/>
    <property type="match status" value="1"/>
</dbReference>
<evidence type="ECO:0000256" key="2">
    <source>
        <dbReference type="ARBA" id="ARBA00006024"/>
    </source>
</evidence>
<feature type="transmembrane region" description="Helical" evidence="10">
    <location>
        <begin position="341"/>
        <end position="367"/>
    </location>
</feature>
<feature type="transmembrane region" description="Helical" evidence="10">
    <location>
        <begin position="673"/>
        <end position="693"/>
    </location>
</feature>
<dbReference type="SFLD" id="SFLDG00002">
    <property type="entry name" value="C1.7:_P-type_atpase_like"/>
    <property type="match status" value="1"/>
</dbReference>
<dbReference type="EMBL" id="JAOXHL010000001">
    <property type="protein sequence ID" value="MCV3728448.1"/>
    <property type="molecule type" value="Genomic_DNA"/>
</dbReference>
<evidence type="ECO:0000256" key="1">
    <source>
        <dbReference type="ARBA" id="ARBA00004127"/>
    </source>
</evidence>
<gene>
    <name evidence="12" type="ORF">OF376_01535</name>
</gene>
<dbReference type="Pfam" id="PF00122">
    <property type="entry name" value="E1-E2_ATPase"/>
    <property type="match status" value="1"/>
</dbReference>
<dbReference type="NCBIfam" id="TIGR01494">
    <property type="entry name" value="ATPase_P-type"/>
    <property type="match status" value="1"/>
</dbReference>
<dbReference type="SUPFAM" id="SSF81665">
    <property type="entry name" value="Calcium ATPase, transmembrane domain M"/>
    <property type="match status" value="1"/>
</dbReference>
<evidence type="ECO:0000259" key="11">
    <source>
        <dbReference type="Pfam" id="PF00122"/>
    </source>
</evidence>
<evidence type="ECO:0000256" key="8">
    <source>
        <dbReference type="ARBA" id="ARBA00022989"/>
    </source>
</evidence>
<dbReference type="Gene3D" id="2.70.150.10">
    <property type="entry name" value="Calcium-transporting ATPase, cytoplasmic transduction domain A"/>
    <property type="match status" value="1"/>
</dbReference>
<dbReference type="Gene3D" id="3.40.1110.10">
    <property type="entry name" value="Calcium-transporting ATPase, cytoplasmic domain N"/>
    <property type="match status" value="1"/>
</dbReference>
<dbReference type="Gene3D" id="3.40.50.1000">
    <property type="entry name" value="HAD superfamily/HAD-like"/>
    <property type="match status" value="1"/>
</dbReference>
<organism evidence="12 13">
    <name type="scientific">Ureaplasma miroungigenitalium</name>
    <dbReference type="NCBI Taxonomy" id="1042321"/>
    <lineage>
        <taxon>Bacteria</taxon>
        <taxon>Bacillati</taxon>
        <taxon>Mycoplasmatota</taxon>
        <taxon>Mycoplasmoidales</taxon>
        <taxon>Mycoplasmoidaceae</taxon>
        <taxon>Ureaplasma</taxon>
    </lineage>
</organism>
<dbReference type="InterPro" id="IPR036412">
    <property type="entry name" value="HAD-like_sf"/>
</dbReference>
<keyword evidence="6 10" id="KW-0067">ATP-binding</keyword>
<evidence type="ECO:0000313" key="12">
    <source>
        <dbReference type="EMBL" id="MCV3728448.1"/>
    </source>
</evidence>
<feature type="transmembrane region" description="Helical" evidence="10">
    <location>
        <begin position="120"/>
        <end position="144"/>
    </location>
</feature>
<comment type="subcellular location">
    <subcellularLocation>
        <location evidence="10">Cell membrane</location>
    </subcellularLocation>
    <subcellularLocation>
        <location evidence="1">Endomembrane system</location>
        <topology evidence="1">Multi-pass membrane protein</topology>
    </subcellularLocation>
</comment>
<evidence type="ECO:0000256" key="3">
    <source>
        <dbReference type="ARBA" id="ARBA00022692"/>
    </source>
</evidence>
<dbReference type="NCBIfam" id="TIGR01525">
    <property type="entry name" value="ATPase-IB_hvy"/>
    <property type="match status" value="1"/>
</dbReference>
<dbReference type="SUPFAM" id="SSF56784">
    <property type="entry name" value="HAD-like"/>
    <property type="match status" value="1"/>
</dbReference>
<dbReference type="InterPro" id="IPR059000">
    <property type="entry name" value="ATPase_P-type_domA"/>
</dbReference>
<feature type="domain" description="P-type ATPase A" evidence="11">
    <location>
        <begin position="187"/>
        <end position="262"/>
    </location>
</feature>
<dbReference type="InterPro" id="IPR018303">
    <property type="entry name" value="ATPase_P-typ_P_site"/>
</dbReference>
<comment type="similarity">
    <text evidence="2 10">Belongs to the cation transport ATPase (P-type) (TC 3.A.3) family. Type IB subfamily.</text>
</comment>
<accession>A0ABT3BMH8</accession>
<feature type="transmembrane region" description="Helical" evidence="10">
    <location>
        <begin position="96"/>
        <end position="114"/>
    </location>
</feature>
<evidence type="ECO:0000256" key="10">
    <source>
        <dbReference type="RuleBase" id="RU362081"/>
    </source>
</evidence>
<dbReference type="InterPro" id="IPR044492">
    <property type="entry name" value="P_typ_ATPase_HD_dom"/>
</dbReference>
<feature type="transmembrane region" description="Helical" evidence="10">
    <location>
        <begin position="57"/>
        <end position="76"/>
    </location>
</feature>
<evidence type="ECO:0000313" key="13">
    <source>
        <dbReference type="Proteomes" id="UP001208245"/>
    </source>
</evidence>
<dbReference type="InterPro" id="IPR027256">
    <property type="entry name" value="P-typ_ATPase_IB"/>
</dbReference>
<dbReference type="SFLD" id="SFLDF00027">
    <property type="entry name" value="p-type_atpase"/>
    <property type="match status" value="1"/>
</dbReference>
<evidence type="ECO:0000256" key="6">
    <source>
        <dbReference type="ARBA" id="ARBA00022840"/>
    </source>
</evidence>